<dbReference type="SUPFAM" id="SSF56349">
    <property type="entry name" value="DNA breaking-rejoining enzymes"/>
    <property type="match status" value="1"/>
</dbReference>
<comment type="caution">
    <text evidence="6">The sequence shown here is derived from an EMBL/GenBank/DDBJ whole genome shotgun (WGS) entry which is preliminary data.</text>
</comment>
<reference evidence="6 7" key="1">
    <citation type="submission" date="2019-07" db="EMBL/GenBank/DDBJ databases">
        <title>The pathways for chlorine oxyanion respiration interact through the shared metabolite chlorate.</title>
        <authorList>
            <person name="Barnum T.P."/>
            <person name="Cheng Y."/>
            <person name="Hill K.A."/>
            <person name="Lucas L.N."/>
            <person name="Carlson H.K."/>
            <person name="Coates J.D."/>
        </authorList>
    </citation>
    <scope>NUCLEOTIDE SEQUENCE [LARGE SCALE GENOMIC DNA]</scope>
    <source>
        <strain evidence="6">UCB</strain>
    </source>
</reference>
<dbReference type="AlphaFoldDB" id="A0A558B8I3"/>
<dbReference type="Gene3D" id="1.10.443.10">
    <property type="entry name" value="Intergrase catalytic core"/>
    <property type="match status" value="1"/>
</dbReference>
<dbReference type="InterPro" id="IPR038488">
    <property type="entry name" value="Integrase_DNA-bd_sf"/>
</dbReference>
<dbReference type="EMBL" id="VMRX01000028">
    <property type="protein sequence ID" value="TVT32826.1"/>
    <property type="molecule type" value="Genomic_DNA"/>
</dbReference>
<name>A0A558B8I3_9GAMM</name>
<feature type="domain" description="Tyr recombinase" evidence="5">
    <location>
        <begin position="221"/>
        <end position="392"/>
    </location>
</feature>
<evidence type="ECO:0000259" key="5">
    <source>
        <dbReference type="PROSITE" id="PS51898"/>
    </source>
</evidence>
<proteinExistence type="inferred from homology"/>
<dbReference type="Pfam" id="PF13356">
    <property type="entry name" value="Arm-DNA-bind_3"/>
    <property type="match status" value="1"/>
</dbReference>
<keyword evidence="4" id="KW-0233">DNA recombination</keyword>
<dbReference type="PANTHER" id="PTHR30629">
    <property type="entry name" value="PROPHAGE INTEGRASE"/>
    <property type="match status" value="1"/>
</dbReference>
<gene>
    <name evidence="6" type="ORF">FHK81_10635</name>
</gene>
<evidence type="ECO:0000313" key="7">
    <source>
        <dbReference type="Proteomes" id="UP000319142"/>
    </source>
</evidence>
<dbReference type="Proteomes" id="UP000319142">
    <property type="component" value="Unassembled WGS sequence"/>
</dbReference>
<dbReference type="InterPro" id="IPR002104">
    <property type="entry name" value="Integrase_catalytic"/>
</dbReference>
<comment type="similarity">
    <text evidence="1">Belongs to the 'phage' integrase family.</text>
</comment>
<dbReference type="InterPro" id="IPR010998">
    <property type="entry name" value="Integrase_recombinase_N"/>
</dbReference>
<dbReference type="GO" id="GO:0006310">
    <property type="term" value="P:DNA recombination"/>
    <property type="evidence" value="ECO:0007669"/>
    <property type="project" value="UniProtKB-KW"/>
</dbReference>
<dbReference type="GO" id="GO:0015074">
    <property type="term" value="P:DNA integration"/>
    <property type="evidence" value="ECO:0007669"/>
    <property type="project" value="UniProtKB-KW"/>
</dbReference>
<dbReference type="CDD" id="cd00801">
    <property type="entry name" value="INT_P4_C"/>
    <property type="match status" value="1"/>
</dbReference>
<evidence type="ECO:0000313" key="6">
    <source>
        <dbReference type="EMBL" id="TVT32826.1"/>
    </source>
</evidence>
<evidence type="ECO:0000256" key="1">
    <source>
        <dbReference type="ARBA" id="ARBA00008857"/>
    </source>
</evidence>
<protein>
    <submittedName>
        <fullName evidence="6">Tyrosine-type recombinase/integrase</fullName>
    </submittedName>
</protein>
<dbReference type="RefSeq" id="WP_273133745.1">
    <property type="nucleotide sequence ID" value="NZ_VMRX01000028.1"/>
</dbReference>
<organism evidence="6 7">
    <name type="scientific">Marinobacter vinifirmus</name>
    <dbReference type="NCBI Taxonomy" id="355591"/>
    <lineage>
        <taxon>Bacteria</taxon>
        <taxon>Pseudomonadati</taxon>
        <taxon>Pseudomonadota</taxon>
        <taxon>Gammaproteobacteria</taxon>
        <taxon>Pseudomonadales</taxon>
        <taxon>Marinobacteraceae</taxon>
        <taxon>Marinobacter</taxon>
    </lineage>
</organism>
<dbReference type="PROSITE" id="PS51898">
    <property type="entry name" value="TYR_RECOMBINASE"/>
    <property type="match status" value="1"/>
</dbReference>
<evidence type="ECO:0000256" key="2">
    <source>
        <dbReference type="ARBA" id="ARBA00022908"/>
    </source>
</evidence>
<accession>A0A558B8I3</accession>
<dbReference type="InterPro" id="IPR050808">
    <property type="entry name" value="Phage_Integrase"/>
</dbReference>
<evidence type="ECO:0000256" key="3">
    <source>
        <dbReference type="ARBA" id="ARBA00023125"/>
    </source>
</evidence>
<keyword evidence="3" id="KW-0238">DNA-binding</keyword>
<dbReference type="GO" id="GO:0003677">
    <property type="term" value="F:DNA binding"/>
    <property type="evidence" value="ECO:0007669"/>
    <property type="project" value="UniProtKB-KW"/>
</dbReference>
<dbReference type="Pfam" id="PF00589">
    <property type="entry name" value="Phage_integrase"/>
    <property type="match status" value="1"/>
</dbReference>
<keyword evidence="2" id="KW-0229">DNA integration</keyword>
<dbReference type="Gene3D" id="1.10.150.130">
    <property type="match status" value="1"/>
</dbReference>
<sequence length="419" mass="47301">MPKLTKSYVEKVEAPEKGYKVHWDEQPKGFGLRVTAAGKKVFIAQGRVRGKAVAITIGSYPLFTVDKARTKASALLLDMKNGIDPRAAMRADKVSAVTLLEVGQAYMNRPGKLKERSIKEIKRHLDTTFEKWKNKPITSITEDMCRKRYNEILTKGLRGKGPAPSQAVQAFSILRALINYAMRQYRTADGTPLILFNPVGSLKDDWVVLPERKTRIPESKIGPVWLALEQWRESAYNRSTLASIDLVMFLILTGARIGEASALTWDRVNLQEGWWHLPDPKNRNPVWLPLSSHAVQLLETRQRVEGSPFVFTTWSKDGHIKDPRDVMAKVSEIAGTKITPHDLRRSFTTFAVTECGVDLHKVELLTNHVPKGVTARHYLETSHLQYLKPEVQRLSDWVHKKARLAESVSKGENVVALKA</sequence>
<evidence type="ECO:0000256" key="4">
    <source>
        <dbReference type="ARBA" id="ARBA00023172"/>
    </source>
</evidence>
<dbReference type="PANTHER" id="PTHR30629:SF2">
    <property type="entry name" value="PROPHAGE INTEGRASE INTS-RELATED"/>
    <property type="match status" value="1"/>
</dbReference>
<dbReference type="InterPro" id="IPR011010">
    <property type="entry name" value="DNA_brk_join_enz"/>
</dbReference>
<dbReference type="Gene3D" id="3.30.160.390">
    <property type="entry name" value="Integrase, DNA-binding domain"/>
    <property type="match status" value="1"/>
</dbReference>
<dbReference type="InterPro" id="IPR025166">
    <property type="entry name" value="Integrase_DNA_bind_dom"/>
</dbReference>
<dbReference type="InterPro" id="IPR013762">
    <property type="entry name" value="Integrase-like_cat_sf"/>
</dbReference>